<evidence type="ECO:0000313" key="9">
    <source>
        <dbReference type="EMBL" id="AEW93364.1"/>
    </source>
</evidence>
<evidence type="ECO:0000256" key="7">
    <source>
        <dbReference type="SAM" id="SignalP"/>
    </source>
</evidence>
<keyword evidence="4 7" id="KW-0732">Signal</keyword>
<keyword evidence="6" id="KW-0034">Amyloid</keyword>
<dbReference type="InterPro" id="IPR005528">
    <property type="entry name" value="ChpA-H"/>
</dbReference>
<reference evidence="10" key="1">
    <citation type="submission" date="2011-12" db="EMBL/GenBank/DDBJ databases">
        <title>Complete genome sequence of Streptomyces cattleya strain DSM 46488.</title>
        <authorList>
            <person name="Ou H.-Y."/>
            <person name="Li P."/>
            <person name="Zhao C."/>
            <person name="O'Hagan D."/>
            <person name="Deng Z."/>
        </authorList>
    </citation>
    <scope>NUCLEOTIDE SEQUENCE [LARGE SCALE GENOMIC DNA]</scope>
    <source>
        <strain evidence="10">ATCC 35852 / DSM 46488 / JCM 4925 / NBRC 14057 / NRRL 8057</strain>
    </source>
</reference>
<evidence type="ECO:0000256" key="4">
    <source>
        <dbReference type="ARBA" id="ARBA00022729"/>
    </source>
</evidence>
<evidence type="ECO:0000256" key="2">
    <source>
        <dbReference type="ARBA" id="ARBA00022512"/>
    </source>
</evidence>
<gene>
    <name evidence="9" type="ordered locus">SCATT_09930</name>
</gene>
<comment type="subcellular location">
    <subcellularLocation>
        <location evidence="1">Secreted</location>
        <location evidence="1">Cell wall</location>
    </subcellularLocation>
</comment>
<accession>F8JXY3</accession>
<keyword evidence="10" id="KW-1185">Reference proteome</keyword>
<dbReference type="EMBL" id="CP003219">
    <property type="protein sequence ID" value="AEW93364.1"/>
    <property type="molecule type" value="Genomic_DNA"/>
</dbReference>
<dbReference type="KEGG" id="scy:SCATT_09930"/>
<protein>
    <submittedName>
        <fullName evidence="9">LPXTG-motif cell wall anchor domain protein</fullName>
    </submittedName>
</protein>
<dbReference type="AlphaFoldDB" id="F8JXY3"/>
<evidence type="ECO:0000313" key="10">
    <source>
        <dbReference type="Proteomes" id="UP000007842"/>
    </source>
</evidence>
<feature type="signal peptide" evidence="7">
    <location>
        <begin position="1"/>
        <end position="27"/>
    </location>
</feature>
<evidence type="ECO:0000256" key="5">
    <source>
        <dbReference type="ARBA" id="ARBA00022889"/>
    </source>
</evidence>
<feature type="chain" id="PRO_5003373646" evidence="7">
    <location>
        <begin position="28"/>
        <end position="135"/>
    </location>
</feature>
<dbReference type="KEGG" id="sct:SCAT_1000"/>
<dbReference type="GO" id="GO:0007155">
    <property type="term" value="P:cell adhesion"/>
    <property type="evidence" value="ECO:0007669"/>
    <property type="project" value="UniProtKB-KW"/>
</dbReference>
<dbReference type="Proteomes" id="UP000007842">
    <property type="component" value="Chromosome"/>
</dbReference>
<organism evidence="9 10">
    <name type="scientific">Streptantibioticus cattleyicolor (strain ATCC 35852 / DSM 46488 / JCM 4925 / NBRC 14057 / NRRL 8057)</name>
    <name type="common">Streptomyces cattleya</name>
    <dbReference type="NCBI Taxonomy" id="1003195"/>
    <lineage>
        <taxon>Bacteria</taxon>
        <taxon>Bacillati</taxon>
        <taxon>Actinomycetota</taxon>
        <taxon>Actinomycetes</taxon>
        <taxon>Kitasatosporales</taxon>
        <taxon>Streptomycetaceae</taxon>
        <taxon>Streptantibioticus</taxon>
    </lineage>
</organism>
<keyword evidence="5" id="KW-0130">Cell adhesion</keyword>
<name>F8JXY3_STREN</name>
<evidence type="ECO:0000256" key="1">
    <source>
        <dbReference type="ARBA" id="ARBA00004191"/>
    </source>
</evidence>
<dbReference type="STRING" id="1003195.SCATT_09930"/>
<feature type="domain" description="Chaplin" evidence="8">
    <location>
        <begin position="61"/>
        <end position="101"/>
    </location>
</feature>
<keyword evidence="2" id="KW-0134">Cell wall</keyword>
<proteinExistence type="predicted"/>
<evidence type="ECO:0000256" key="6">
    <source>
        <dbReference type="ARBA" id="ARBA00023087"/>
    </source>
</evidence>
<dbReference type="HOGENOM" id="CLU_145456_0_1_11"/>
<evidence type="ECO:0000256" key="3">
    <source>
        <dbReference type="ARBA" id="ARBA00022525"/>
    </source>
</evidence>
<sequence>MNTAKKAALVLVAAGFAAGTTAGNAFAHEEEHHHVHHHHYYSSHRTKVESGSIAKGAAVNSPGVISGNVVQVPIDIPINACGLTVDIIGILNPAFGNNCVNGPIVREEDRERGYDHVSEHHERGGYGHGRGGWDD</sequence>
<dbReference type="Pfam" id="PF03777">
    <property type="entry name" value="ChpA-C"/>
    <property type="match status" value="1"/>
</dbReference>
<dbReference type="RefSeq" id="WP_014141758.1">
    <property type="nucleotide sequence ID" value="NC_016111.1"/>
</dbReference>
<dbReference type="PROSITE" id="PS51884">
    <property type="entry name" value="CHAPLIN"/>
    <property type="match status" value="1"/>
</dbReference>
<evidence type="ECO:0000259" key="8">
    <source>
        <dbReference type="PROSITE" id="PS51884"/>
    </source>
</evidence>
<dbReference type="eggNOG" id="ENOG50348JU">
    <property type="taxonomic scope" value="Bacteria"/>
</dbReference>
<dbReference type="PATRIC" id="fig|1003195.11.peg.2580"/>
<keyword evidence="3" id="KW-0964">Secreted</keyword>
<dbReference type="OrthoDB" id="3544424at2"/>
<accession>G8WN81</accession>